<name>A0ABT9N5G1_9ACTN</name>
<sequence>MNSGVMPEIGNLAWAPVAAVEEVEIFDRYNGVPTLGLFRSGQDTHLFWRAVGYTGDISLWLYVPLTPEDEKNVEDDEGPGILDGIIFRSQSRRYVALGIANLNRLVFEREWDLPAGLGQADIFRPLLGFASESLTLALNEDLGPSRRDVYQKAKSAVKQLVTC</sequence>
<dbReference type="Proteomes" id="UP001240984">
    <property type="component" value="Unassembled WGS sequence"/>
</dbReference>
<reference evidence="1 2" key="1">
    <citation type="submission" date="2023-07" db="EMBL/GenBank/DDBJ databases">
        <title>Sequencing the genomes of 1000 actinobacteria strains.</title>
        <authorList>
            <person name="Klenk H.-P."/>
        </authorList>
    </citation>
    <scope>NUCLEOTIDE SEQUENCE [LARGE SCALE GENOMIC DNA]</scope>
    <source>
        <strain evidence="1 2">DSM 44710</strain>
    </source>
</reference>
<keyword evidence="2" id="KW-1185">Reference proteome</keyword>
<protein>
    <submittedName>
        <fullName evidence="1">Uncharacterized protein</fullName>
    </submittedName>
</protein>
<comment type="caution">
    <text evidence="1">The sequence shown here is derived from an EMBL/GenBank/DDBJ whole genome shotgun (WGS) entry which is preliminary data.</text>
</comment>
<proteinExistence type="predicted"/>
<evidence type="ECO:0000313" key="1">
    <source>
        <dbReference type="EMBL" id="MDP9798768.1"/>
    </source>
</evidence>
<organism evidence="1 2">
    <name type="scientific">Catenuloplanes nepalensis</name>
    <dbReference type="NCBI Taxonomy" id="587533"/>
    <lineage>
        <taxon>Bacteria</taxon>
        <taxon>Bacillati</taxon>
        <taxon>Actinomycetota</taxon>
        <taxon>Actinomycetes</taxon>
        <taxon>Micromonosporales</taxon>
        <taxon>Micromonosporaceae</taxon>
        <taxon>Catenuloplanes</taxon>
    </lineage>
</organism>
<evidence type="ECO:0000313" key="2">
    <source>
        <dbReference type="Proteomes" id="UP001240984"/>
    </source>
</evidence>
<dbReference type="RefSeq" id="WP_306836897.1">
    <property type="nucleotide sequence ID" value="NZ_JAUSRA010000001.1"/>
</dbReference>
<accession>A0ABT9N5G1</accession>
<dbReference type="EMBL" id="JAUSRA010000001">
    <property type="protein sequence ID" value="MDP9798768.1"/>
    <property type="molecule type" value="Genomic_DNA"/>
</dbReference>
<gene>
    <name evidence="1" type="ORF">J2S43_007280</name>
</gene>